<name>A0ACD6ATH0_AVESA</name>
<reference evidence="1" key="1">
    <citation type="submission" date="2025-09" db="UniProtKB">
        <authorList>
            <consortium name="EnsemblPlants"/>
        </authorList>
    </citation>
    <scope>IDENTIFICATION</scope>
</reference>
<evidence type="ECO:0000313" key="2">
    <source>
        <dbReference type="Proteomes" id="UP001732700"/>
    </source>
</evidence>
<protein>
    <submittedName>
        <fullName evidence="1">Uncharacterized protein</fullName>
    </submittedName>
</protein>
<dbReference type="Proteomes" id="UP001732700">
    <property type="component" value="Unassembled WGS sequence"/>
</dbReference>
<evidence type="ECO:0000313" key="1">
    <source>
        <dbReference type="EnsemblPlants" id="AVESA.00010b.r2.UnG1439610.1.CDS"/>
    </source>
</evidence>
<keyword evidence="2" id="KW-1185">Reference proteome</keyword>
<sequence>MSKAVWNPYYTRVFCDICMEEVNGNNREGGCLSRKGYKNLGDKFAEKTGDRRTQKQFKNKWDAMKKDYTGWMELLNATGLGWDPIAKTMDADDDWWKNHLAIRPDHAKFRNGPPANLEQQDVMFRKAHVTGESAGIAGHASSRDWPVPIRMDRVLRRVGSSQIVRHRIITYPFVNVLSYLSDPDPTVTNTLAKVWRRSSAARGGDGRSVAALVK</sequence>
<organism evidence="1 2">
    <name type="scientific">Avena sativa</name>
    <name type="common">Oat</name>
    <dbReference type="NCBI Taxonomy" id="4498"/>
    <lineage>
        <taxon>Eukaryota</taxon>
        <taxon>Viridiplantae</taxon>
        <taxon>Streptophyta</taxon>
        <taxon>Embryophyta</taxon>
        <taxon>Tracheophyta</taxon>
        <taxon>Spermatophyta</taxon>
        <taxon>Magnoliopsida</taxon>
        <taxon>Liliopsida</taxon>
        <taxon>Poales</taxon>
        <taxon>Poaceae</taxon>
        <taxon>BOP clade</taxon>
        <taxon>Pooideae</taxon>
        <taxon>Poodae</taxon>
        <taxon>Poeae</taxon>
        <taxon>Poeae Chloroplast Group 1 (Aveneae type)</taxon>
        <taxon>Aveninae</taxon>
        <taxon>Avena</taxon>
    </lineage>
</organism>
<accession>A0ACD6ATH0</accession>
<dbReference type="EnsemblPlants" id="AVESA.00010b.r2.UnG1439610.1">
    <property type="protein sequence ID" value="AVESA.00010b.r2.UnG1439610.1.CDS"/>
    <property type="gene ID" value="AVESA.00010b.r2.UnG1439610"/>
</dbReference>
<proteinExistence type="predicted"/>